<evidence type="ECO:0000313" key="1">
    <source>
        <dbReference type="EMBL" id="EJR24591.1"/>
    </source>
</evidence>
<organism evidence="1 2">
    <name type="scientific">Bacillus cereus VD048</name>
    <dbReference type="NCBI Taxonomy" id="1053226"/>
    <lineage>
        <taxon>Bacteria</taxon>
        <taxon>Bacillati</taxon>
        <taxon>Bacillota</taxon>
        <taxon>Bacilli</taxon>
        <taxon>Bacillales</taxon>
        <taxon>Bacillaceae</taxon>
        <taxon>Bacillus</taxon>
        <taxon>Bacillus cereus group</taxon>
    </lineage>
</organism>
<evidence type="ECO:0000313" key="2">
    <source>
        <dbReference type="Proteomes" id="UP000006960"/>
    </source>
</evidence>
<dbReference type="AlphaFoldDB" id="J8HHD7"/>
<accession>J8HHD7</accession>
<comment type="caution">
    <text evidence="1">The sequence shown here is derived from an EMBL/GenBank/DDBJ whole genome shotgun (WGS) entry which is preliminary data.</text>
</comment>
<dbReference type="HOGENOM" id="CLU_3076551_0_0_9"/>
<proteinExistence type="predicted"/>
<protein>
    <submittedName>
        <fullName evidence="1">Uncharacterized protein</fullName>
    </submittedName>
</protein>
<name>J8HHD7_BACCE</name>
<dbReference type="EMBL" id="AHEU01000059">
    <property type="protein sequence ID" value="EJR24591.1"/>
    <property type="molecule type" value="Genomic_DNA"/>
</dbReference>
<reference evidence="1 2" key="1">
    <citation type="submission" date="2012-04" db="EMBL/GenBank/DDBJ databases">
        <title>The Genome Sequence of Bacillus cereus VD048.</title>
        <authorList>
            <consortium name="The Broad Institute Genome Sequencing Platform"/>
            <consortium name="The Broad Institute Genome Sequencing Center for Infectious Disease"/>
            <person name="Feldgarden M."/>
            <person name="Van der Auwera G.A."/>
            <person name="Mahillon J."/>
            <person name="Duprez V."/>
            <person name="Timmery S."/>
            <person name="Mattelet C."/>
            <person name="Dierick K."/>
            <person name="Sun M."/>
            <person name="Yu Z."/>
            <person name="Zhu L."/>
            <person name="Hu X."/>
            <person name="Shank E.B."/>
            <person name="Swiecicka I."/>
            <person name="Hansen B.M."/>
            <person name="Andrup L."/>
            <person name="Young S.K."/>
            <person name="Zeng Q."/>
            <person name="Gargeya S."/>
            <person name="Fitzgerald M."/>
            <person name="Haas B."/>
            <person name="Abouelleil A."/>
            <person name="Alvarado L."/>
            <person name="Arachchi H.M."/>
            <person name="Berlin A."/>
            <person name="Chapman S.B."/>
            <person name="Goldberg J."/>
            <person name="Griggs A."/>
            <person name="Gujja S."/>
            <person name="Hansen M."/>
            <person name="Howarth C."/>
            <person name="Imamovic A."/>
            <person name="Larimer J."/>
            <person name="McCowen C."/>
            <person name="Montmayeur A."/>
            <person name="Murphy C."/>
            <person name="Neiman D."/>
            <person name="Pearson M."/>
            <person name="Priest M."/>
            <person name="Roberts A."/>
            <person name="Saif S."/>
            <person name="Shea T."/>
            <person name="Sisk P."/>
            <person name="Sykes S."/>
            <person name="Wortman J."/>
            <person name="Nusbaum C."/>
            <person name="Birren B."/>
        </authorList>
    </citation>
    <scope>NUCLEOTIDE SEQUENCE [LARGE SCALE GENOMIC DNA]</scope>
    <source>
        <strain evidence="1 2">VD048</strain>
    </source>
</reference>
<gene>
    <name evidence="1" type="ORF">IIG_05922</name>
</gene>
<dbReference type="Proteomes" id="UP000006960">
    <property type="component" value="Unassembled WGS sequence"/>
</dbReference>
<sequence>MVKDNNKCPKCNGVAYKVVDRRVINNYILELRQCLNIQGECCYRWKAKIPVR</sequence>